<evidence type="ECO:0000313" key="2">
    <source>
        <dbReference type="Proteomes" id="UP001369958"/>
    </source>
</evidence>
<evidence type="ECO:0000313" key="1">
    <source>
        <dbReference type="EMBL" id="WWT33991.1"/>
    </source>
</evidence>
<dbReference type="Gene3D" id="3.10.20.30">
    <property type="match status" value="1"/>
</dbReference>
<dbReference type="Proteomes" id="UP001369958">
    <property type="component" value="Chromosome"/>
</dbReference>
<protein>
    <submittedName>
        <fullName evidence="1">Molybdopterin converting factor subunit 1</fullName>
    </submittedName>
</protein>
<dbReference type="NCBIfam" id="TIGR01682">
    <property type="entry name" value="moaD"/>
    <property type="match status" value="1"/>
</dbReference>
<dbReference type="InterPro" id="IPR003749">
    <property type="entry name" value="ThiS/MoaD-like"/>
</dbReference>
<name>A0ABZ2I2F9_9HYPH</name>
<proteinExistence type="predicted"/>
<reference evidence="1 2" key="1">
    <citation type="submission" date="2024-02" db="EMBL/GenBank/DDBJ databases">
        <title>Complete genome sequence of Pelagibacterium nitratireducens ZH15.</title>
        <authorList>
            <person name="Zhao L.H."/>
        </authorList>
    </citation>
    <scope>NUCLEOTIDE SEQUENCE [LARGE SCALE GENOMIC DNA]</scope>
    <source>
        <strain evidence="1 2">ZH15</strain>
    </source>
</reference>
<sequence>MKILYFAWLRERLGRDSDDVTPPDSVATIADLIEWMTRHDEGFALAAANRKLIRAAIDDELVDHETPLGDAKTVALFPPMTGG</sequence>
<keyword evidence="2" id="KW-1185">Reference proteome</keyword>
<dbReference type="EMBL" id="CP146275">
    <property type="protein sequence ID" value="WWT33991.1"/>
    <property type="molecule type" value="Genomic_DNA"/>
</dbReference>
<dbReference type="Pfam" id="PF02597">
    <property type="entry name" value="ThiS"/>
    <property type="match status" value="1"/>
</dbReference>
<organism evidence="1 2">
    <name type="scientific">Pelagibacterium nitratireducens</name>
    <dbReference type="NCBI Taxonomy" id="1046114"/>
    <lineage>
        <taxon>Bacteria</taxon>
        <taxon>Pseudomonadati</taxon>
        <taxon>Pseudomonadota</taxon>
        <taxon>Alphaproteobacteria</taxon>
        <taxon>Hyphomicrobiales</taxon>
        <taxon>Devosiaceae</taxon>
        <taxon>Pelagibacterium</taxon>
    </lineage>
</organism>
<dbReference type="InterPro" id="IPR012675">
    <property type="entry name" value="Beta-grasp_dom_sf"/>
</dbReference>
<dbReference type="CDD" id="cd00754">
    <property type="entry name" value="Ubl_MoaD"/>
    <property type="match status" value="1"/>
</dbReference>
<accession>A0ABZ2I2F9</accession>
<dbReference type="InterPro" id="IPR016155">
    <property type="entry name" value="Mopterin_synth/thiamin_S_b"/>
</dbReference>
<dbReference type="RefSeq" id="WP_338609735.1">
    <property type="nucleotide sequence ID" value="NZ_CP146275.1"/>
</dbReference>
<gene>
    <name evidence="1" type="primary">moaD</name>
    <name evidence="1" type="ORF">V6617_05895</name>
</gene>
<dbReference type="SUPFAM" id="SSF54285">
    <property type="entry name" value="MoaD/ThiS"/>
    <property type="match status" value="1"/>
</dbReference>